<dbReference type="SUPFAM" id="SSF56801">
    <property type="entry name" value="Acetyl-CoA synthetase-like"/>
    <property type="match status" value="1"/>
</dbReference>
<dbReference type="InterPro" id="IPR032387">
    <property type="entry name" value="ACAS_N"/>
</dbReference>
<dbReference type="Pfam" id="PF16177">
    <property type="entry name" value="ACAS_N"/>
    <property type="match status" value="1"/>
</dbReference>
<protein>
    <submittedName>
        <fullName evidence="3">Acetyl-coenzyme A synthetase N-terminal domain-containing protein</fullName>
    </submittedName>
</protein>
<dbReference type="GO" id="GO:0005739">
    <property type="term" value="C:mitochondrion"/>
    <property type="evidence" value="ECO:0007669"/>
    <property type="project" value="TreeGrafter"/>
</dbReference>
<organism evidence="2 3">
    <name type="scientific">Plectus sambesii</name>
    <dbReference type="NCBI Taxonomy" id="2011161"/>
    <lineage>
        <taxon>Eukaryota</taxon>
        <taxon>Metazoa</taxon>
        <taxon>Ecdysozoa</taxon>
        <taxon>Nematoda</taxon>
        <taxon>Chromadorea</taxon>
        <taxon>Plectida</taxon>
        <taxon>Plectina</taxon>
        <taxon>Plectoidea</taxon>
        <taxon>Plectidae</taxon>
        <taxon>Plectus</taxon>
    </lineage>
</organism>
<reference evidence="3" key="1">
    <citation type="submission" date="2022-11" db="UniProtKB">
        <authorList>
            <consortium name="WormBaseParasite"/>
        </authorList>
    </citation>
    <scope>IDENTIFICATION</scope>
</reference>
<evidence type="ECO:0000313" key="3">
    <source>
        <dbReference type="WBParaSite" id="PSAMB.scaffold4817size13455.g25248.t1"/>
    </source>
</evidence>
<dbReference type="InterPro" id="IPR042099">
    <property type="entry name" value="ANL_N_sf"/>
</dbReference>
<dbReference type="Gene3D" id="3.40.50.12780">
    <property type="entry name" value="N-terminal domain of ligase-like"/>
    <property type="match status" value="1"/>
</dbReference>
<dbReference type="Proteomes" id="UP000887566">
    <property type="component" value="Unplaced"/>
</dbReference>
<dbReference type="GO" id="GO:0003987">
    <property type="term" value="F:acetate-CoA ligase activity"/>
    <property type="evidence" value="ECO:0007669"/>
    <property type="project" value="TreeGrafter"/>
</dbReference>
<accession>A0A914WNE0</accession>
<dbReference type="AlphaFoldDB" id="A0A914WNE0"/>
<keyword evidence="2" id="KW-1185">Reference proteome</keyword>
<evidence type="ECO:0000259" key="1">
    <source>
        <dbReference type="Pfam" id="PF16177"/>
    </source>
</evidence>
<name>A0A914WNE0_9BILA</name>
<evidence type="ECO:0000313" key="2">
    <source>
        <dbReference type="Proteomes" id="UP000887566"/>
    </source>
</evidence>
<feature type="domain" description="Acetyl-coenzyme A synthetase N-terminal" evidence="1">
    <location>
        <begin position="57"/>
        <end position="112"/>
    </location>
</feature>
<dbReference type="WBParaSite" id="PSAMB.scaffold4817size13455.g25248.t1">
    <property type="protein sequence ID" value="PSAMB.scaffold4817size13455.g25248.t1"/>
    <property type="gene ID" value="PSAMB.scaffold4817size13455.g25248"/>
</dbReference>
<proteinExistence type="predicted"/>
<dbReference type="PANTHER" id="PTHR24095:SF14">
    <property type="entry name" value="ACETYL-COENZYME A SYNTHETASE 1"/>
    <property type="match status" value="1"/>
</dbReference>
<dbReference type="GO" id="GO:0006085">
    <property type="term" value="P:acetyl-CoA biosynthetic process"/>
    <property type="evidence" value="ECO:0007669"/>
    <property type="project" value="TreeGrafter"/>
</dbReference>
<sequence>MRFYPCVRLIKNPVFTFTSGRLESTIATHHGSKIRFAPLTESLPEISALDKSLTNRDAIYRYSLDQSDKFWATLARSRLDWYSDFHTVQNCDMAKGQFEWFSGGKLNASVNCVDRHAKADPNRVALIWERDEAGTEVKITY</sequence>
<dbReference type="PANTHER" id="PTHR24095">
    <property type="entry name" value="ACETYL-COENZYME A SYNTHETASE"/>
    <property type="match status" value="1"/>
</dbReference>